<dbReference type="Proteomes" id="UP001220610">
    <property type="component" value="Chromosome"/>
</dbReference>
<dbReference type="EMBL" id="CP119311">
    <property type="protein sequence ID" value="WEK36145.1"/>
    <property type="molecule type" value="Genomic_DNA"/>
</dbReference>
<protein>
    <submittedName>
        <fullName evidence="2">Uncharacterized protein</fullName>
    </submittedName>
</protein>
<keyword evidence="1" id="KW-0472">Membrane</keyword>
<reference evidence="2" key="1">
    <citation type="submission" date="2023-03" db="EMBL/GenBank/DDBJ databases">
        <title>Andean soil-derived lignocellulolytic bacterial consortium as a source of novel taxa and putative plastic-active enzymes.</title>
        <authorList>
            <person name="Diaz-Garcia L."/>
            <person name="Chuvochina M."/>
            <person name="Feuerriegel G."/>
            <person name="Bunk B."/>
            <person name="Sproer C."/>
            <person name="Streit W.R."/>
            <person name="Rodriguez L.M."/>
            <person name="Overmann J."/>
            <person name="Jimenez D.J."/>
        </authorList>
    </citation>
    <scope>NUCLEOTIDE SEQUENCE</scope>
    <source>
        <strain evidence="2">MAG 7</strain>
    </source>
</reference>
<name>A0AAJ5WSV2_9BACT</name>
<proteinExistence type="predicted"/>
<gene>
    <name evidence="2" type="ORF">P0Y53_01410</name>
</gene>
<keyword evidence="1" id="KW-1133">Transmembrane helix</keyword>
<organism evidence="2 3">
    <name type="scientific">Candidatus Pseudobacter hemicellulosilyticus</name>
    <dbReference type="NCBI Taxonomy" id="3121375"/>
    <lineage>
        <taxon>Bacteria</taxon>
        <taxon>Pseudomonadati</taxon>
        <taxon>Bacteroidota</taxon>
        <taxon>Chitinophagia</taxon>
        <taxon>Chitinophagales</taxon>
        <taxon>Chitinophagaceae</taxon>
        <taxon>Pseudobacter</taxon>
    </lineage>
</organism>
<evidence type="ECO:0000313" key="2">
    <source>
        <dbReference type="EMBL" id="WEK36145.1"/>
    </source>
</evidence>
<sequence length="61" mass="7053">MLITGLAIRLLIQQRRFKRRGLGGLQHFNNFFVGLLTLFLEWVLKWSAIALIVMGIIKIIT</sequence>
<feature type="transmembrane region" description="Helical" evidence="1">
    <location>
        <begin position="31"/>
        <end position="57"/>
    </location>
</feature>
<dbReference type="AlphaFoldDB" id="A0AAJ5WSV2"/>
<evidence type="ECO:0000313" key="3">
    <source>
        <dbReference type="Proteomes" id="UP001220610"/>
    </source>
</evidence>
<accession>A0AAJ5WSV2</accession>
<keyword evidence="1" id="KW-0812">Transmembrane</keyword>
<evidence type="ECO:0000256" key="1">
    <source>
        <dbReference type="SAM" id="Phobius"/>
    </source>
</evidence>